<dbReference type="GO" id="GO:0050660">
    <property type="term" value="F:flavin adenine dinucleotide binding"/>
    <property type="evidence" value="ECO:0007669"/>
    <property type="project" value="InterPro"/>
</dbReference>
<evidence type="ECO:0000313" key="11">
    <source>
        <dbReference type="Proteomes" id="UP001149954"/>
    </source>
</evidence>
<gene>
    <name evidence="10" type="ORF">N7463_002825</name>
</gene>
<proteinExistence type="inferred from homology"/>
<keyword evidence="5 8" id="KW-0285">Flavoprotein</keyword>
<dbReference type="PANTHER" id="PTHR11552:SF201">
    <property type="entry name" value="GLUCOSE-METHANOL-CHOLINE OXIDOREDUCTASE N-TERMINAL DOMAIN-CONTAINING PROTEIN"/>
    <property type="match status" value="1"/>
</dbReference>
<reference evidence="10" key="1">
    <citation type="submission" date="2022-12" db="EMBL/GenBank/DDBJ databases">
        <authorList>
            <person name="Petersen C."/>
        </authorList>
    </citation>
    <scope>NUCLEOTIDE SEQUENCE</scope>
    <source>
        <strain evidence="10">IBT 29495</strain>
    </source>
</reference>
<organism evidence="10 11">
    <name type="scientific">Penicillium fimorum</name>
    <dbReference type="NCBI Taxonomy" id="1882269"/>
    <lineage>
        <taxon>Eukaryota</taxon>
        <taxon>Fungi</taxon>
        <taxon>Dikarya</taxon>
        <taxon>Ascomycota</taxon>
        <taxon>Pezizomycotina</taxon>
        <taxon>Eurotiomycetes</taxon>
        <taxon>Eurotiomycetidae</taxon>
        <taxon>Eurotiales</taxon>
        <taxon>Aspergillaceae</taxon>
        <taxon>Penicillium</taxon>
    </lineage>
</organism>
<dbReference type="PANTHER" id="PTHR11552">
    <property type="entry name" value="GLUCOSE-METHANOL-CHOLINE GMC OXIDOREDUCTASE"/>
    <property type="match status" value="1"/>
</dbReference>
<comment type="subcellular location">
    <subcellularLocation>
        <location evidence="2">Secreted</location>
        <location evidence="2">Cell wall</location>
    </subcellularLocation>
</comment>
<dbReference type="EMBL" id="JAPWDS010000002">
    <property type="protein sequence ID" value="KAJ5513273.1"/>
    <property type="molecule type" value="Genomic_DNA"/>
</dbReference>
<dbReference type="Gene3D" id="3.50.50.60">
    <property type="entry name" value="FAD/NAD(P)-binding domain"/>
    <property type="match status" value="1"/>
</dbReference>
<keyword evidence="4" id="KW-0134">Cell wall</keyword>
<comment type="caution">
    <text evidence="10">The sequence shown here is derived from an EMBL/GenBank/DDBJ whole genome shotgun (WGS) entry which is preliminary data.</text>
</comment>
<comment type="similarity">
    <text evidence="3 8">Belongs to the GMC oxidoreductase family.</text>
</comment>
<sequence>MERSSMNPQLVEEQLDWWLHTTSQSEAWRSLSGSELDWKLKIVSQAGFNNRELEHPAGKLLGGSSAINGLVYTPPSPAGINAWAQLGNSNWNWETL</sequence>
<keyword evidence="11" id="KW-1185">Reference proteome</keyword>
<dbReference type="InterPro" id="IPR012132">
    <property type="entry name" value="GMC_OxRdtase"/>
</dbReference>
<accession>A0A9X0C8Q1</accession>
<keyword evidence="6 8" id="KW-0274">FAD</keyword>
<feature type="domain" description="Glucose-methanol-choline oxidoreductase N-terminal" evidence="9">
    <location>
        <begin position="58"/>
        <end position="81"/>
    </location>
</feature>
<dbReference type="Pfam" id="PF00732">
    <property type="entry name" value="GMC_oxred_N"/>
    <property type="match status" value="1"/>
</dbReference>
<evidence type="ECO:0000256" key="3">
    <source>
        <dbReference type="ARBA" id="ARBA00010790"/>
    </source>
</evidence>
<evidence type="ECO:0000256" key="6">
    <source>
        <dbReference type="ARBA" id="ARBA00022827"/>
    </source>
</evidence>
<dbReference type="GO" id="GO:0016614">
    <property type="term" value="F:oxidoreductase activity, acting on CH-OH group of donors"/>
    <property type="evidence" value="ECO:0007669"/>
    <property type="project" value="InterPro"/>
</dbReference>
<dbReference type="PROSITE" id="PS00623">
    <property type="entry name" value="GMC_OXRED_1"/>
    <property type="match status" value="1"/>
</dbReference>
<keyword evidence="7" id="KW-0560">Oxidoreductase</keyword>
<evidence type="ECO:0000256" key="7">
    <source>
        <dbReference type="ARBA" id="ARBA00023002"/>
    </source>
</evidence>
<dbReference type="Proteomes" id="UP001149954">
    <property type="component" value="Unassembled WGS sequence"/>
</dbReference>
<dbReference type="OrthoDB" id="269227at2759"/>
<dbReference type="AlphaFoldDB" id="A0A9X0C8Q1"/>
<evidence type="ECO:0000256" key="4">
    <source>
        <dbReference type="ARBA" id="ARBA00022512"/>
    </source>
</evidence>
<evidence type="ECO:0000256" key="5">
    <source>
        <dbReference type="ARBA" id="ARBA00022630"/>
    </source>
</evidence>
<dbReference type="SUPFAM" id="SSF51905">
    <property type="entry name" value="FAD/NAD(P)-binding domain"/>
    <property type="match status" value="1"/>
</dbReference>
<keyword evidence="4" id="KW-0964">Secreted</keyword>
<reference evidence="10" key="2">
    <citation type="journal article" date="2023" name="IMA Fungus">
        <title>Comparative genomic study of the Penicillium genus elucidates a diverse pangenome and 15 lateral gene transfer events.</title>
        <authorList>
            <person name="Petersen C."/>
            <person name="Sorensen T."/>
            <person name="Nielsen M.R."/>
            <person name="Sondergaard T.E."/>
            <person name="Sorensen J.L."/>
            <person name="Fitzpatrick D.A."/>
            <person name="Frisvad J.C."/>
            <person name="Nielsen K.L."/>
        </authorList>
    </citation>
    <scope>NUCLEOTIDE SEQUENCE</scope>
    <source>
        <strain evidence="10">IBT 29495</strain>
    </source>
</reference>
<dbReference type="Gene3D" id="3.30.560.10">
    <property type="entry name" value="Glucose Oxidase, domain 3"/>
    <property type="match status" value="1"/>
</dbReference>
<dbReference type="InterPro" id="IPR036188">
    <property type="entry name" value="FAD/NAD-bd_sf"/>
</dbReference>
<protein>
    <submittedName>
        <fullName evidence="10">Oxidoreductase</fullName>
    </submittedName>
</protein>
<evidence type="ECO:0000256" key="1">
    <source>
        <dbReference type="ARBA" id="ARBA00001974"/>
    </source>
</evidence>
<name>A0A9X0C8Q1_9EURO</name>
<evidence type="ECO:0000259" key="9">
    <source>
        <dbReference type="PROSITE" id="PS00623"/>
    </source>
</evidence>
<comment type="cofactor">
    <cofactor evidence="1">
        <name>FAD</name>
        <dbReference type="ChEBI" id="CHEBI:57692"/>
    </cofactor>
</comment>
<evidence type="ECO:0000256" key="2">
    <source>
        <dbReference type="ARBA" id="ARBA00004191"/>
    </source>
</evidence>
<evidence type="ECO:0000256" key="8">
    <source>
        <dbReference type="RuleBase" id="RU003968"/>
    </source>
</evidence>
<evidence type="ECO:0000313" key="10">
    <source>
        <dbReference type="EMBL" id="KAJ5513273.1"/>
    </source>
</evidence>
<dbReference type="InterPro" id="IPR000172">
    <property type="entry name" value="GMC_OxRdtase_N"/>
</dbReference>